<evidence type="ECO:0000313" key="5">
    <source>
        <dbReference type="EMBL" id="JAT72376.1"/>
    </source>
</evidence>
<name>A0A1D1ZZL3_AUXPR</name>
<proteinExistence type="inferred from homology"/>
<organism evidence="5">
    <name type="scientific">Auxenochlorella protothecoides</name>
    <name type="common">Green microalga</name>
    <name type="synonym">Chlorella protothecoides</name>
    <dbReference type="NCBI Taxonomy" id="3075"/>
    <lineage>
        <taxon>Eukaryota</taxon>
        <taxon>Viridiplantae</taxon>
        <taxon>Chlorophyta</taxon>
        <taxon>core chlorophytes</taxon>
        <taxon>Trebouxiophyceae</taxon>
        <taxon>Chlorellales</taxon>
        <taxon>Chlorellaceae</taxon>
        <taxon>Auxenochlorella</taxon>
    </lineage>
</organism>
<dbReference type="EMBL" id="GDKF01006246">
    <property type="protein sequence ID" value="JAT72376.1"/>
    <property type="molecule type" value="Transcribed_RNA"/>
</dbReference>
<dbReference type="AlphaFoldDB" id="A0A1D1ZZL3"/>
<evidence type="ECO:0000259" key="3">
    <source>
        <dbReference type="Pfam" id="PF00501"/>
    </source>
</evidence>
<dbReference type="Pfam" id="PF16177">
    <property type="entry name" value="ACAS_N"/>
    <property type="match status" value="1"/>
</dbReference>
<sequence length="368" mass="39901">MGIRDLRDLTMDDLMACKMTAQEAGPTAMRLKEVLEGADALPLPQLWRLVSKHVLHPDLPFPLHVKLYKAAYAGWDGEAQGPPPSWVPDPDAMRDTNIARFMQEWKGSELWRRLRTGDPTQDWPLLQQISFEDPESFWPAVLQRLRIRFHSVPSRVLARHADPDQVSWFPGARLNVAECALAGRDPDRPAVVWAEEGTPTELHTLSLGALAQRAQHVADALRAAGFQPGTPIAVDMVLTVDALVIYLGCVLAGCVVVSIADSFSAEEIASRLRISAARAVFTQDAVLRAGRRLPLYERVAAAGAPRAVVLPARAGDAVRGRLRPGDETWAAFLARAPAPGAAAPLRGVPSPPDAPTNILFSSGTTGDP</sequence>
<dbReference type="PANTHER" id="PTHR44378:SF2">
    <property type="entry name" value="ACYL-ACTIVATING ENZYME 17, PEROXISOMAL-RELATED"/>
    <property type="match status" value="1"/>
</dbReference>
<comment type="similarity">
    <text evidence="1">Belongs to the ATP-dependent AMP-binding enzyme family.</text>
</comment>
<dbReference type="SUPFAM" id="SSF56801">
    <property type="entry name" value="Acetyl-CoA synthetase-like"/>
    <property type="match status" value="1"/>
</dbReference>
<protein>
    <recommendedName>
        <fullName evidence="6">AMP-dependent synthetase/ligase domain-containing protein</fullName>
    </recommendedName>
</protein>
<dbReference type="InterPro" id="IPR032387">
    <property type="entry name" value="ACAS_N"/>
</dbReference>
<dbReference type="PANTHER" id="PTHR44378">
    <property type="entry name" value="ACYL-ACTIVATING ENZYME 17, PEROXISOMAL-RELATED"/>
    <property type="match status" value="1"/>
</dbReference>
<evidence type="ECO:0000259" key="4">
    <source>
        <dbReference type="Pfam" id="PF16177"/>
    </source>
</evidence>
<dbReference type="InterPro" id="IPR000873">
    <property type="entry name" value="AMP-dep_synth/lig_dom"/>
</dbReference>
<dbReference type="Pfam" id="PF00501">
    <property type="entry name" value="AMP-binding"/>
    <property type="match status" value="1"/>
</dbReference>
<evidence type="ECO:0008006" key="6">
    <source>
        <dbReference type="Google" id="ProtNLM"/>
    </source>
</evidence>
<evidence type="ECO:0000256" key="1">
    <source>
        <dbReference type="ARBA" id="ARBA00006432"/>
    </source>
</evidence>
<feature type="region of interest" description="Disordered" evidence="2">
    <location>
        <begin position="343"/>
        <end position="368"/>
    </location>
</feature>
<gene>
    <name evidence="5" type="ORF">g.9307</name>
</gene>
<reference evidence="5" key="1">
    <citation type="submission" date="2015-08" db="EMBL/GenBank/DDBJ databases">
        <authorList>
            <person name="Babu N.S."/>
            <person name="Beckwith C.J."/>
            <person name="Beseler K.G."/>
            <person name="Brison A."/>
            <person name="Carone J.V."/>
            <person name="Caskin T.P."/>
            <person name="Diamond M."/>
            <person name="Durham M.E."/>
            <person name="Foxe J.M."/>
            <person name="Go M."/>
            <person name="Henderson B.A."/>
            <person name="Jones I.B."/>
            <person name="McGettigan J.A."/>
            <person name="Micheletti S.J."/>
            <person name="Nasrallah M.E."/>
            <person name="Ortiz D."/>
            <person name="Piller C.R."/>
            <person name="Privatt S.R."/>
            <person name="Schneider S.L."/>
            <person name="Sharp S."/>
            <person name="Smith T.C."/>
            <person name="Stanton J.D."/>
            <person name="Ullery H.E."/>
            <person name="Wilson R.J."/>
            <person name="Serrano M.G."/>
            <person name="Buck G."/>
            <person name="Lee V."/>
            <person name="Wang Y."/>
            <person name="Carvalho R."/>
            <person name="Voegtly L."/>
            <person name="Shi R."/>
            <person name="Duckworth R."/>
            <person name="Johnson A."/>
            <person name="Loviza R."/>
            <person name="Walstead R."/>
            <person name="Shah Z."/>
            <person name="Kiflezghi M."/>
            <person name="Wade K."/>
            <person name="Ball S.L."/>
            <person name="Bradley K.W."/>
            <person name="Asai D.J."/>
            <person name="Bowman C.A."/>
            <person name="Russell D.A."/>
            <person name="Pope W.H."/>
            <person name="Jacobs-Sera D."/>
            <person name="Hendrix R.W."/>
            <person name="Hatfull G.F."/>
        </authorList>
    </citation>
    <scope>NUCLEOTIDE SEQUENCE</scope>
</reference>
<feature type="compositionally biased region" description="Polar residues" evidence="2">
    <location>
        <begin position="358"/>
        <end position="368"/>
    </location>
</feature>
<feature type="domain" description="AMP-dependent synthetase/ligase" evidence="3">
    <location>
        <begin position="182"/>
        <end position="368"/>
    </location>
</feature>
<dbReference type="InterPro" id="IPR042099">
    <property type="entry name" value="ANL_N_sf"/>
</dbReference>
<dbReference type="Gene3D" id="3.40.50.12780">
    <property type="entry name" value="N-terminal domain of ligase-like"/>
    <property type="match status" value="1"/>
</dbReference>
<feature type="domain" description="Acetyl-coenzyme A synthetase N-terminal" evidence="4">
    <location>
        <begin position="128"/>
        <end position="179"/>
    </location>
</feature>
<evidence type="ECO:0000256" key="2">
    <source>
        <dbReference type="SAM" id="MobiDB-lite"/>
    </source>
</evidence>
<accession>A0A1D1ZZL3</accession>
<feature type="non-terminal residue" evidence="5">
    <location>
        <position position="368"/>
    </location>
</feature>